<proteinExistence type="predicted"/>
<keyword evidence="1" id="KW-0479">Metal-binding</keyword>
<evidence type="ECO:0000256" key="1">
    <source>
        <dbReference type="ARBA" id="ARBA00022723"/>
    </source>
</evidence>
<sequence length="329" mass="38301">MPDYNELFCYGPRGWMWMPSPVPAAPAEGPPWMPPPGFKWQLVEAKKEGKKADERKEEKKKEKPPEIVLKVPMCCGKCEEKVKEEIFEVLGVTDIKTDRENSKVTVVGKADKSQVLKKAKKFDCRAKILEVKKVVEAKKEEKKKEEKKPDEKKEEKKKEKPPEIVLKVKMCCGKCEEKVKEEIRDLHGVTDVKTDRENSKVTVVGKADKAQVLKKAKKVDWRAKVLEVKKGEVAEKKVEEKKKEEPKKKEEKKEEPNITWTGDPRNYYPTFYPPYHYPYPAAPPPPFGPDGSYRPSQAYPPHYYQYPETDYSYYNYPNNPRYLTHIRHS</sequence>
<gene>
    <name evidence="4" type="ORF">CSSPJE1EN2_LOCUS15470</name>
</gene>
<evidence type="ECO:0000256" key="2">
    <source>
        <dbReference type="SAM" id="MobiDB-lite"/>
    </source>
</evidence>
<organism evidence="4 5">
    <name type="scientific">Sphagnum jensenii</name>
    <dbReference type="NCBI Taxonomy" id="128206"/>
    <lineage>
        <taxon>Eukaryota</taxon>
        <taxon>Viridiplantae</taxon>
        <taxon>Streptophyta</taxon>
        <taxon>Embryophyta</taxon>
        <taxon>Bryophyta</taxon>
        <taxon>Sphagnophytina</taxon>
        <taxon>Sphagnopsida</taxon>
        <taxon>Sphagnales</taxon>
        <taxon>Sphagnaceae</taxon>
        <taxon>Sphagnum</taxon>
    </lineage>
</organism>
<name>A0ABP1BD82_9BRYO</name>
<dbReference type="InterPro" id="IPR006121">
    <property type="entry name" value="HMA_dom"/>
</dbReference>
<dbReference type="PROSITE" id="PS50846">
    <property type="entry name" value="HMA_2"/>
    <property type="match status" value="2"/>
</dbReference>
<keyword evidence="5" id="KW-1185">Reference proteome</keyword>
<feature type="domain" description="HMA" evidence="3">
    <location>
        <begin position="161"/>
        <end position="224"/>
    </location>
</feature>
<evidence type="ECO:0000313" key="4">
    <source>
        <dbReference type="EMBL" id="CAK9872900.1"/>
    </source>
</evidence>
<dbReference type="Gene3D" id="3.30.70.100">
    <property type="match status" value="2"/>
</dbReference>
<evidence type="ECO:0000313" key="5">
    <source>
        <dbReference type="Proteomes" id="UP001497522"/>
    </source>
</evidence>
<accession>A0ABP1BD82</accession>
<dbReference type="InterPro" id="IPR036163">
    <property type="entry name" value="HMA_dom_sf"/>
</dbReference>
<feature type="region of interest" description="Disordered" evidence="2">
    <location>
        <begin position="232"/>
        <end position="261"/>
    </location>
</feature>
<feature type="domain" description="HMA" evidence="3">
    <location>
        <begin position="64"/>
        <end position="146"/>
    </location>
</feature>
<dbReference type="PANTHER" id="PTHR22814">
    <property type="entry name" value="COPPER TRANSPORT PROTEIN ATOX1-RELATED"/>
    <property type="match status" value="1"/>
</dbReference>
<dbReference type="SUPFAM" id="SSF55008">
    <property type="entry name" value="HMA, heavy metal-associated domain"/>
    <property type="match status" value="2"/>
</dbReference>
<dbReference type="Proteomes" id="UP001497522">
    <property type="component" value="Chromosome 3"/>
</dbReference>
<dbReference type="PANTHER" id="PTHR22814:SF336">
    <property type="entry name" value="HEAVY METAL-ASSOCIATED ISOPRENYLATED PLANT PROTEIN 23"/>
    <property type="match status" value="1"/>
</dbReference>
<dbReference type="CDD" id="cd00371">
    <property type="entry name" value="HMA"/>
    <property type="match status" value="2"/>
</dbReference>
<protein>
    <recommendedName>
        <fullName evidence="3">HMA domain-containing protein</fullName>
    </recommendedName>
</protein>
<feature type="compositionally biased region" description="Basic and acidic residues" evidence="2">
    <location>
        <begin position="232"/>
        <end position="256"/>
    </location>
</feature>
<reference evidence="4" key="1">
    <citation type="submission" date="2024-03" db="EMBL/GenBank/DDBJ databases">
        <authorList>
            <consortium name="ELIXIR-Norway"/>
            <consortium name="Elixir Norway"/>
        </authorList>
    </citation>
    <scope>NUCLEOTIDE SEQUENCE</scope>
</reference>
<feature type="region of interest" description="Disordered" evidence="2">
    <location>
        <begin position="137"/>
        <end position="160"/>
    </location>
</feature>
<dbReference type="Pfam" id="PF00403">
    <property type="entry name" value="HMA"/>
    <property type="match status" value="2"/>
</dbReference>
<dbReference type="EMBL" id="OZ023704">
    <property type="protein sequence ID" value="CAK9872900.1"/>
    <property type="molecule type" value="Genomic_DNA"/>
</dbReference>
<evidence type="ECO:0000259" key="3">
    <source>
        <dbReference type="PROSITE" id="PS50846"/>
    </source>
</evidence>